<dbReference type="PROSITE" id="PS50216">
    <property type="entry name" value="DHHC"/>
    <property type="match status" value="1"/>
</dbReference>
<evidence type="ECO:0000256" key="9">
    <source>
        <dbReference type="ARBA" id="ARBA00048048"/>
    </source>
</evidence>
<keyword evidence="8 10" id="KW-0012">Acyltransferase</keyword>
<sequence length="312" mass="37427">MNYSELKNNLLEVTTDFLQILKRYFYILQSTISFIVYFNFHILKQNKIISNQYKFFGSFYLVLLSVTIIAYIKMINENSLSTKDLFLNIDLQSEPNLSNINRFFASEIKEKIVPKYRFCHLCKTYKPPRSHHCSKCDRCYPKYDHHCYIFDVCIEFVKYKFYYQFLFYNSVTNFYTFAILSIKPFDYIETAHLRVVYYFNLVVITVIGLYSFFLFVLNTFLILNNETLPEFNCINAYIVGDNRYNEVFQEGPIKNLMNCRERKVLNPYNLGYMNNWTQVMGDTFIEWIFPLGVERGTGVKFMTNYVKEEEFI</sequence>
<dbReference type="InterPro" id="IPR039859">
    <property type="entry name" value="PFA4/ZDH16/20/ERF2-like"/>
</dbReference>
<feature type="transmembrane region" description="Helical" evidence="10">
    <location>
        <begin position="197"/>
        <end position="223"/>
    </location>
</feature>
<comment type="caution">
    <text evidence="12">The sequence shown here is derived from an EMBL/GenBank/DDBJ whole genome shotgun (WGS) entry which is preliminary data.</text>
</comment>
<dbReference type="GO" id="GO:0006612">
    <property type="term" value="P:protein targeting to membrane"/>
    <property type="evidence" value="ECO:0007669"/>
    <property type="project" value="TreeGrafter"/>
</dbReference>
<dbReference type="VEuPathDB" id="MicrosporidiaDB:TUBRATIS_004990"/>
<evidence type="ECO:0000256" key="10">
    <source>
        <dbReference type="RuleBase" id="RU079119"/>
    </source>
</evidence>
<dbReference type="EMBL" id="RCSS01000110">
    <property type="protein sequence ID" value="RVD92974.1"/>
    <property type="molecule type" value="Genomic_DNA"/>
</dbReference>
<comment type="subcellular location">
    <subcellularLocation>
        <location evidence="1">Membrane</location>
        <topology evidence="1">Multi-pass membrane protein</topology>
    </subcellularLocation>
</comment>
<comment type="domain">
    <text evidence="10">The DHHC domain is required for palmitoyltransferase activity.</text>
</comment>
<accession>A0A437AP61</accession>
<organism evidence="12 13">
    <name type="scientific">Tubulinosema ratisbonensis</name>
    <dbReference type="NCBI Taxonomy" id="291195"/>
    <lineage>
        <taxon>Eukaryota</taxon>
        <taxon>Fungi</taxon>
        <taxon>Fungi incertae sedis</taxon>
        <taxon>Microsporidia</taxon>
        <taxon>Tubulinosematoidea</taxon>
        <taxon>Tubulinosematidae</taxon>
        <taxon>Tubulinosema</taxon>
    </lineage>
</organism>
<comment type="catalytic activity">
    <reaction evidence="9 10">
        <text>L-cysteinyl-[protein] + hexadecanoyl-CoA = S-hexadecanoyl-L-cysteinyl-[protein] + CoA</text>
        <dbReference type="Rhea" id="RHEA:36683"/>
        <dbReference type="Rhea" id="RHEA-COMP:10131"/>
        <dbReference type="Rhea" id="RHEA-COMP:11032"/>
        <dbReference type="ChEBI" id="CHEBI:29950"/>
        <dbReference type="ChEBI" id="CHEBI:57287"/>
        <dbReference type="ChEBI" id="CHEBI:57379"/>
        <dbReference type="ChEBI" id="CHEBI:74151"/>
        <dbReference type="EC" id="2.3.1.225"/>
    </reaction>
</comment>
<name>A0A437AP61_9MICR</name>
<dbReference type="GO" id="GO:0016020">
    <property type="term" value="C:membrane"/>
    <property type="evidence" value="ECO:0007669"/>
    <property type="project" value="UniProtKB-SubCell"/>
</dbReference>
<comment type="similarity">
    <text evidence="10">Belongs to the DHHC palmitoyltransferase family.</text>
</comment>
<evidence type="ECO:0000313" key="13">
    <source>
        <dbReference type="Proteomes" id="UP000282876"/>
    </source>
</evidence>
<evidence type="ECO:0000256" key="1">
    <source>
        <dbReference type="ARBA" id="ARBA00004141"/>
    </source>
</evidence>
<evidence type="ECO:0000259" key="11">
    <source>
        <dbReference type="Pfam" id="PF01529"/>
    </source>
</evidence>
<keyword evidence="3 10" id="KW-0812">Transmembrane</keyword>
<dbReference type="Pfam" id="PF01529">
    <property type="entry name" value="DHHC"/>
    <property type="match status" value="1"/>
</dbReference>
<evidence type="ECO:0000256" key="2">
    <source>
        <dbReference type="ARBA" id="ARBA00022679"/>
    </source>
</evidence>
<keyword evidence="4 10" id="KW-1133">Transmembrane helix</keyword>
<evidence type="ECO:0000313" key="12">
    <source>
        <dbReference type="EMBL" id="RVD92974.1"/>
    </source>
</evidence>
<evidence type="ECO:0000256" key="5">
    <source>
        <dbReference type="ARBA" id="ARBA00023136"/>
    </source>
</evidence>
<evidence type="ECO:0000256" key="6">
    <source>
        <dbReference type="ARBA" id="ARBA00023139"/>
    </source>
</evidence>
<keyword evidence="7" id="KW-0449">Lipoprotein</keyword>
<dbReference type="InterPro" id="IPR001594">
    <property type="entry name" value="Palmitoyltrfase_DHHC"/>
</dbReference>
<keyword evidence="5 10" id="KW-0472">Membrane</keyword>
<evidence type="ECO:0000256" key="8">
    <source>
        <dbReference type="ARBA" id="ARBA00023315"/>
    </source>
</evidence>
<dbReference type="EC" id="2.3.1.225" evidence="10"/>
<evidence type="ECO:0000256" key="4">
    <source>
        <dbReference type="ARBA" id="ARBA00022989"/>
    </source>
</evidence>
<dbReference type="GO" id="GO:0019706">
    <property type="term" value="F:protein-cysteine S-palmitoyltransferase activity"/>
    <property type="evidence" value="ECO:0007669"/>
    <property type="project" value="UniProtKB-EC"/>
</dbReference>
<dbReference type="OrthoDB" id="302728at2759"/>
<proteinExistence type="inferred from homology"/>
<feature type="transmembrane region" description="Helical" evidence="10">
    <location>
        <begin position="165"/>
        <end position="185"/>
    </location>
</feature>
<dbReference type="Proteomes" id="UP000282876">
    <property type="component" value="Unassembled WGS sequence"/>
</dbReference>
<evidence type="ECO:0000256" key="3">
    <source>
        <dbReference type="ARBA" id="ARBA00022692"/>
    </source>
</evidence>
<feature type="transmembrane region" description="Helical" evidence="10">
    <location>
        <begin position="24"/>
        <end position="43"/>
    </location>
</feature>
<dbReference type="PANTHER" id="PTHR22883">
    <property type="entry name" value="ZINC FINGER DHHC DOMAIN CONTAINING PROTEIN"/>
    <property type="match status" value="1"/>
</dbReference>
<feature type="domain" description="Palmitoyltransferase DHHC" evidence="11">
    <location>
        <begin position="115"/>
        <end position="230"/>
    </location>
</feature>
<gene>
    <name evidence="12" type="ORF">TUBRATIS_004990</name>
</gene>
<keyword evidence="13" id="KW-1185">Reference proteome</keyword>
<keyword evidence="6" id="KW-0564">Palmitate</keyword>
<evidence type="ECO:0000256" key="7">
    <source>
        <dbReference type="ARBA" id="ARBA00023288"/>
    </source>
</evidence>
<feature type="transmembrane region" description="Helical" evidence="10">
    <location>
        <begin position="55"/>
        <end position="75"/>
    </location>
</feature>
<reference evidence="12 13" key="1">
    <citation type="submission" date="2018-10" db="EMBL/GenBank/DDBJ databases">
        <title>Draft genome sequence of the microsporidian Tubulinosema ratisbonensis.</title>
        <authorList>
            <person name="Polonais V."/>
            <person name="Peyretaillade E."/>
            <person name="Niehus S."/>
            <person name="Wawrzyniak I."/>
            <person name="Franchet A."/>
            <person name="Gaspin C."/>
            <person name="Reichstadt M."/>
            <person name="Belser C."/>
            <person name="Labadie K."/>
            <person name="Delbac F."/>
            <person name="Ferrandon D."/>
        </authorList>
    </citation>
    <scope>NUCLEOTIDE SEQUENCE [LARGE SCALE GENOMIC DNA]</scope>
    <source>
        <strain evidence="12 13">Franzen</strain>
    </source>
</reference>
<keyword evidence="2 10" id="KW-0808">Transferase</keyword>
<dbReference type="GO" id="GO:0005783">
    <property type="term" value="C:endoplasmic reticulum"/>
    <property type="evidence" value="ECO:0007669"/>
    <property type="project" value="TreeGrafter"/>
</dbReference>
<dbReference type="AlphaFoldDB" id="A0A437AP61"/>
<dbReference type="GO" id="GO:0005794">
    <property type="term" value="C:Golgi apparatus"/>
    <property type="evidence" value="ECO:0007669"/>
    <property type="project" value="TreeGrafter"/>
</dbReference>
<protein>
    <recommendedName>
        <fullName evidence="10">Palmitoyltransferase</fullName>
        <ecNumber evidence="10">2.3.1.225</ecNumber>
    </recommendedName>
</protein>